<evidence type="ECO:0000313" key="3">
    <source>
        <dbReference type="EMBL" id="GAJ12031.1"/>
    </source>
</evidence>
<dbReference type="SUPFAM" id="SSF109604">
    <property type="entry name" value="HD-domain/PDEase-like"/>
    <property type="match status" value="1"/>
</dbReference>
<dbReference type="EMBL" id="BARW01028356">
    <property type="protein sequence ID" value="GAJ12031.1"/>
    <property type="molecule type" value="Genomic_DNA"/>
</dbReference>
<gene>
    <name evidence="3" type="ORF">S12H4_45801</name>
</gene>
<name>X1VDJ7_9ZZZZ</name>
<dbReference type="GO" id="GO:0016787">
    <property type="term" value="F:hydrolase activity"/>
    <property type="evidence" value="ECO:0007669"/>
    <property type="project" value="UniProtKB-KW"/>
</dbReference>
<dbReference type="InterPro" id="IPR026875">
    <property type="entry name" value="PHydrolase_assoc_dom"/>
</dbReference>
<dbReference type="Pfam" id="PF13286">
    <property type="entry name" value="HD_assoc"/>
    <property type="match status" value="1"/>
</dbReference>
<sequence length="187" mass="21595">CQKKSQGREMQIVPATLEGCVVRMSDAISYVGQDFEDAIRMGILKKSELPEGIKRELGESNTDIINSLVTDIIINSYTRDEIIFSSDVAEKVFELKQFNTERIYKSPRLKGKKTKLKTAFKFLFEKFLSALNQSEEESLIFKEWIFNRGKNKGADYVNSNLPEQVIVDYVASMTDRYFNNTYIKCKR</sequence>
<comment type="caution">
    <text evidence="3">The sequence shown here is derived from an EMBL/GenBank/DDBJ whole genome shotgun (WGS) entry which is preliminary data.</text>
</comment>
<accession>X1VDJ7</accession>
<protein>
    <recommendedName>
        <fullName evidence="2">Phosphohydrolase-associated domain-containing protein</fullName>
    </recommendedName>
</protein>
<feature type="domain" description="Phosphohydrolase-associated" evidence="2">
    <location>
        <begin position="82"/>
        <end position="182"/>
    </location>
</feature>
<keyword evidence="1" id="KW-0378">Hydrolase</keyword>
<evidence type="ECO:0000256" key="1">
    <source>
        <dbReference type="ARBA" id="ARBA00022801"/>
    </source>
</evidence>
<evidence type="ECO:0000259" key="2">
    <source>
        <dbReference type="Pfam" id="PF13286"/>
    </source>
</evidence>
<organism evidence="3">
    <name type="scientific">marine sediment metagenome</name>
    <dbReference type="NCBI Taxonomy" id="412755"/>
    <lineage>
        <taxon>unclassified sequences</taxon>
        <taxon>metagenomes</taxon>
        <taxon>ecological metagenomes</taxon>
    </lineage>
</organism>
<reference evidence="3" key="1">
    <citation type="journal article" date="2014" name="Front. Microbiol.">
        <title>High frequency of phylogenetically diverse reductive dehalogenase-homologous genes in deep subseafloor sedimentary metagenomes.</title>
        <authorList>
            <person name="Kawai M."/>
            <person name="Futagami T."/>
            <person name="Toyoda A."/>
            <person name="Takaki Y."/>
            <person name="Nishi S."/>
            <person name="Hori S."/>
            <person name="Arai W."/>
            <person name="Tsubouchi T."/>
            <person name="Morono Y."/>
            <person name="Uchiyama I."/>
            <person name="Ito T."/>
            <person name="Fujiyama A."/>
            <person name="Inagaki F."/>
            <person name="Takami H."/>
        </authorList>
    </citation>
    <scope>NUCLEOTIDE SEQUENCE</scope>
    <source>
        <strain evidence="3">Expedition CK06-06</strain>
    </source>
</reference>
<feature type="non-terminal residue" evidence="3">
    <location>
        <position position="1"/>
    </location>
</feature>
<dbReference type="AlphaFoldDB" id="X1VDJ7"/>
<proteinExistence type="predicted"/>
<dbReference type="Gene3D" id="1.10.3210.10">
    <property type="entry name" value="Hypothetical protein af1432"/>
    <property type="match status" value="1"/>
</dbReference>